<keyword evidence="1 9" id="KW-0963">Cytoplasm</keyword>
<evidence type="ECO:0000256" key="1">
    <source>
        <dbReference type="ARBA" id="ARBA00022490"/>
    </source>
</evidence>
<dbReference type="EMBL" id="WBKB01000002">
    <property type="protein sequence ID" value="KAB1643874.1"/>
    <property type="molecule type" value="Genomic_DNA"/>
</dbReference>
<comment type="caution">
    <text evidence="9">Lacks conserved residue(s) required for the propagation of feature annotation.</text>
</comment>
<feature type="binding site" evidence="9">
    <location>
        <position position="169"/>
    </location>
    <ligand>
        <name>NAD(+)</name>
        <dbReference type="ChEBI" id="CHEBI:57540"/>
    </ligand>
</feature>
<dbReference type="GO" id="GO:0019674">
    <property type="term" value="P:NAD+ metabolic process"/>
    <property type="evidence" value="ECO:0007669"/>
    <property type="project" value="InterPro"/>
</dbReference>
<evidence type="ECO:0000256" key="6">
    <source>
        <dbReference type="ARBA" id="ARBA00022857"/>
    </source>
</evidence>
<evidence type="ECO:0000256" key="5">
    <source>
        <dbReference type="ARBA" id="ARBA00022840"/>
    </source>
</evidence>
<gene>
    <name evidence="9" type="primary">nadK</name>
    <name evidence="10" type="ORF">F8O05_03460</name>
</gene>
<accession>A0A7J5BDZ8</accession>
<evidence type="ECO:0000256" key="7">
    <source>
        <dbReference type="ARBA" id="ARBA00023027"/>
    </source>
</evidence>
<keyword evidence="3 9" id="KW-0547">Nucleotide-binding</keyword>
<feature type="binding site" evidence="9">
    <location>
        <position position="89"/>
    </location>
    <ligand>
        <name>NAD(+)</name>
        <dbReference type="ChEBI" id="CHEBI:57540"/>
    </ligand>
</feature>
<dbReference type="Gene3D" id="3.40.50.10330">
    <property type="entry name" value="Probable inorganic polyphosphate/atp-NAD kinase, domain 1"/>
    <property type="match status" value="1"/>
</dbReference>
<dbReference type="Pfam" id="PF01513">
    <property type="entry name" value="NAD_kinase"/>
    <property type="match status" value="1"/>
</dbReference>
<dbReference type="GO" id="GO:0003951">
    <property type="term" value="F:NAD+ kinase activity"/>
    <property type="evidence" value="ECO:0007669"/>
    <property type="project" value="UniProtKB-UniRule"/>
</dbReference>
<feature type="binding site" evidence="9">
    <location>
        <position position="188"/>
    </location>
    <ligand>
        <name>NAD(+)</name>
        <dbReference type="ChEBI" id="CHEBI:57540"/>
    </ligand>
</feature>
<reference evidence="10 11" key="1">
    <citation type="submission" date="2019-09" db="EMBL/GenBank/DDBJ databases">
        <title>Phylogeny of genus Pseudoclavibacter and closely related genus.</title>
        <authorList>
            <person name="Li Y."/>
        </authorList>
    </citation>
    <scope>NUCLEOTIDE SEQUENCE [LARGE SCALE GENOMIC DNA]</scope>
    <source>
        <strain evidence="10 11">KCTC 13959</strain>
    </source>
</reference>
<dbReference type="Gene3D" id="2.60.200.30">
    <property type="entry name" value="Probable inorganic polyphosphate/atp-NAD kinase, domain 2"/>
    <property type="match status" value="1"/>
</dbReference>
<proteinExistence type="inferred from homology"/>
<feature type="active site" description="Proton acceptor" evidence="9">
    <location>
        <position position="84"/>
    </location>
</feature>
<feature type="binding site" evidence="9">
    <location>
        <begin position="199"/>
        <end position="204"/>
    </location>
    <ligand>
        <name>NAD(+)</name>
        <dbReference type="ChEBI" id="CHEBI:57540"/>
    </ligand>
</feature>
<dbReference type="GO" id="GO:0005524">
    <property type="term" value="F:ATP binding"/>
    <property type="evidence" value="ECO:0007669"/>
    <property type="project" value="UniProtKB-KW"/>
</dbReference>
<dbReference type="GO" id="GO:0046872">
    <property type="term" value="F:metal ion binding"/>
    <property type="evidence" value="ECO:0007669"/>
    <property type="project" value="UniProtKB-UniRule"/>
</dbReference>
<comment type="subcellular location">
    <subcellularLocation>
        <location evidence="9">Cytoplasm</location>
    </subcellularLocation>
</comment>
<dbReference type="PANTHER" id="PTHR20275">
    <property type="entry name" value="NAD KINASE"/>
    <property type="match status" value="1"/>
</dbReference>
<protein>
    <recommendedName>
        <fullName evidence="9">NAD kinase</fullName>
        <ecNumber evidence="9">2.7.1.23</ecNumber>
    </recommendedName>
    <alternativeName>
        <fullName evidence="9">ATP-dependent NAD kinase</fullName>
    </alternativeName>
</protein>
<feature type="binding site" evidence="9">
    <location>
        <begin position="158"/>
        <end position="159"/>
    </location>
    <ligand>
        <name>NAD(+)</name>
        <dbReference type="ChEBI" id="CHEBI:57540"/>
    </ligand>
</feature>
<keyword evidence="11" id="KW-1185">Reference proteome</keyword>
<dbReference type="InterPro" id="IPR002504">
    <property type="entry name" value="NADK"/>
</dbReference>
<dbReference type="NCBIfam" id="NF002892">
    <property type="entry name" value="PRK03372.1"/>
    <property type="match status" value="1"/>
</dbReference>
<keyword evidence="5 9" id="KW-0067">ATP-binding</keyword>
<organism evidence="10 11">
    <name type="scientific">Gulosibacter chungangensis</name>
    <dbReference type="NCBI Taxonomy" id="979746"/>
    <lineage>
        <taxon>Bacteria</taxon>
        <taxon>Bacillati</taxon>
        <taxon>Actinomycetota</taxon>
        <taxon>Actinomycetes</taxon>
        <taxon>Micrococcales</taxon>
        <taxon>Microbacteriaceae</taxon>
        <taxon>Gulosibacter</taxon>
    </lineage>
</organism>
<evidence type="ECO:0000256" key="9">
    <source>
        <dbReference type="HAMAP-Rule" id="MF_00361"/>
    </source>
</evidence>
<dbReference type="Pfam" id="PF20143">
    <property type="entry name" value="NAD_kinase_C"/>
    <property type="match status" value="1"/>
</dbReference>
<evidence type="ECO:0000313" key="11">
    <source>
        <dbReference type="Proteomes" id="UP000433493"/>
    </source>
</evidence>
<keyword evidence="4 9" id="KW-0418">Kinase</keyword>
<keyword evidence="6 9" id="KW-0521">NADP</keyword>
<dbReference type="PANTHER" id="PTHR20275:SF0">
    <property type="entry name" value="NAD KINASE"/>
    <property type="match status" value="1"/>
</dbReference>
<comment type="cofactor">
    <cofactor evidence="9">
        <name>a divalent metal cation</name>
        <dbReference type="ChEBI" id="CHEBI:60240"/>
    </cofactor>
</comment>
<evidence type="ECO:0000256" key="2">
    <source>
        <dbReference type="ARBA" id="ARBA00022679"/>
    </source>
</evidence>
<evidence type="ECO:0000256" key="8">
    <source>
        <dbReference type="ARBA" id="ARBA00047925"/>
    </source>
</evidence>
<dbReference type="GO" id="GO:0006741">
    <property type="term" value="P:NADP+ biosynthetic process"/>
    <property type="evidence" value="ECO:0007669"/>
    <property type="project" value="UniProtKB-UniRule"/>
</dbReference>
<evidence type="ECO:0000256" key="4">
    <source>
        <dbReference type="ARBA" id="ARBA00022777"/>
    </source>
</evidence>
<dbReference type="InterPro" id="IPR016064">
    <property type="entry name" value="NAD/diacylglycerol_kinase_sf"/>
</dbReference>
<dbReference type="Proteomes" id="UP000433493">
    <property type="component" value="Unassembled WGS sequence"/>
</dbReference>
<dbReference type="AlphaFoldDB" id="A0A7J5BDZ8"/>
<dbReference type="InterPro" id="IPR017438">
    <property type="entry name" value="ATP-NAD_kinase_N"/>
</dbReference>
<evidence type="ECO:0000256" key="3">
    <source>
        <dbReference type="ARBA" id="ARBA00022741"/>
    </source>
</evidence>
<dbReference type="GO" id="GO:0005737">
    <property type="term" value="C:cytoplasm"/>
    <property type="evidence" value="ECO:0007669"/>
    <property type="project" value="UniProtKB-SubCell"/>
</dbReference>
<keyword evidence="7 9" id="KW-0520">NAD</keyword>
<comment type="caution">
    <text evidence="10">The sequence shown here is derived from an EMBL/GenBank/DDBJ whole genome shotgun (WGS) entry which is preliminary data.</text>
</comment>
<comment type="function">
    <text evidence="9">Involved in the regulation of the intracellular balance of NAD and NADP, and is a key enzyme in the biosynthesis of NADP. Catalyzes specifically the phosphorylation on 2'-hydroxyl of the adenosine moiety of NAD to yield NADP.</text>
</comment>
<dbReference type="HAMAP" id="MF_00361">
    <property type="entry name" value="NAD_kinase"/>
    <property type="match status" value="1"/>
</dbReference>
<sequence>MKSLEKAPPRRILVVSHFARQEAIDTSVNVIRRLDNAGIVAVLEAQTASDLDARSGVNLPSSVERLGRDCDVSDCELVVVLGGDGTILRGVEVARPADVPVLGVNLGHVGFLAESEKEALPDVVRGIISRKYDVEERLALHIEVEDPAGNVQRDWALNDAAIEKGNRERMLDIMIWIDGEPLSSFGCDGVLFSTPTGSTAYSFSAGGPVVWPQVEAIVLVPVSAHALFAKPLVVGPDSELSVEVQPRDGGSAVLWLDGRRSIELTAGALVKAKRSPQSVKLARLHQSPFTTRLVNKFQLPVVGWRGKAH</sequence>
<dbReference type="OrthoDB" id="9774737at2"/>
<comment type="catalytic activity">
    <reaction evidence="8 9">
        <text>NAD(+) + ATP = ADP + NADP(+) + H(+)</text>
        <dbReference type="Rhea" id="RHEA:18629"/>
        <dbReference type="ChEBI" id="CHEBI:15378"/>
        <dbReference type="ChEBI" id="CHEBI:30616"/>
        <dbReference type="ChEBI" id="CHEBI:57540"/>
        <dbReference type="ChEBI" id="CHEBI:58349"/>
        <dbReference type="ChEBI" id="CHEBI:456216"/>
        <dbReference type="EC" id="2.7.1.23"/>
    </reaction>
</comment>
<dbReference type="SUPFAM" id="SSF111331">
    <property type="entry name" value="NAD kinase/diacylglycerol kinase-like"/>
    <property type="match status" value="1"/>
</dbReference>
<name>A0A7J5BDZ8_9MICO</name>
<dbReference type="GO" id="GO:0051287">
    <property type="term" value="F:NAD binding"/>
    <property type="evidence" value="ECO:0007669"/>
    <property type="project" value="UniProtKB-ARBA"/>
</dbReference>
<keyword evidence="2 9" id="KW-0808">Transferase</keyword>
<evidence type="ECO:0000313" key="10">
    <source>
        <dbReference type="EMBL" id="KAB1643874.1"/>
    </source>
</evidence>
<feature type="binding site" evidence="9">
    <location>
        <begin position="84"/>
        <end position="85"/>
    </location>
    <ligand>
        <name>NAD(+)</name>
        <dbReference type="ChEBI" id="CHEBI:57540"/>
    </ligand>
</feature>
<dbReference type="FunFam" id="2.60.200.30:FF:000007">
    <property type="entry name" value="NAD kinase"/>
    <property type="match status" value="1"/>
</dbReference>
<dbReference type="EC" id="2.7.1.23" evidence="9"/>
<comment type="similarity">
    <text evidence="9">Belongs to the NAD kinase family.</text>
</comment>
<dbReference type="InterPro" id="IPR017437">
    <property type="entry name" value="ATP-NAD_kinase_PpnK-typ_C"/>
</dbReference>
<dbReference type="RefSeq" id="WP_158051378.1">
    <property type="nucleotide sequence ID" value="NZ_WBKB01000002.1"/>
</dbReference>